<proteinExistence type="predicted"/>
<dbReference type="AlphaFoldDB" id="A0A0F9ET35"/>
<sequence length="51" mass="5368">SRQRMGRGVIAGSQIGSTLNIAGIEQAGATRRQREQQAFEAAEGATGGFEF</sequence>
<protein>
    <submittedName>
        <fullName evidence="2">Uncharacterized protein</fullName>
    </submittedName>
</protein>
<comment type="caution">
    <text evidence="2">The sequence shown here is derived from an EMBL/GenBank/DDBJ whole genome shotgun (WGS) entry which is preliminary data.</text>
</comment>
<feature type="region of interest" description="Disordered" evidence="1">
    <location>
        <begin position="32"/>
        <end position="51"/>
    </location>
</feature>
<organism evidence="2">
    <name type="scientific">marine sediment metagenome</name>
    <dbReference type="NCBI Taxonomy" id="412755"/>
    <lineage>
        <taxon>unclassified sequences</taxon>
        <taxon>metagenomes</taxon>
        <taxon>ecological metagenomes</taxon>
    </lineage>
</organism>
<accession>A0A0F9ET35</accession>
<gene>
    <name evidence="2" type="ORF">LCGC14_2114940</name>
</gene>
<reference evidence="2" key="1">
    <citation type="journal article" date="2015" name="Nature">
        <title>Complex archaea that bridge the gap between prokaryotes and eukaryotes.</title>
        <authorList>
            <person name="Spang A."/>
            <person name="Saw J.H."/>
            <person name="Jorgensen S.L."/>
            <person name="Zaremba-Niedzwiedzka K."/>
            <person name="Martijn J."/>
            <person name="Lind A.E."/>
            <person name="van Eijk R."/>
            <person name="Schleper C."/>
            <person name="Guy L."/>
            <person name="Ettema T.J."/>
        </authorList>
    </citation>
    <scope>NUCLEOTIDE SEQUENCE</scope>
</reference>
<dbReference type="EMBL" id="LAZR01026208">
    <property type="protein sequence ID" value="KKL69436.1"/>
    <property type="molecule type" value="Genomic_DNA"/>
</dbReference>
<evidence type="ECO:0000256" key="1">
    <source>
        <dbReference type="SAM" id="MobiDB-lite"/>
    </source>
</evidence>
<evidence type="ECO:0000313" key="2">
    <source>
        <dbReference type="EMBL" id="KKL69436.1"/>
    </source>
</evidence>
<feature type="non-terminal residue" evidence="2">
    <location>
        <position position="1"/>
    </location>
</feature>
<name>A0A0F9ET35_9ZZZZ</name>